<evidence type="ECO:0000313" key="1">
    <source>
        <dbReference type="EMBL" id="MFC4335293.1"/>
    </source>
</evidence>
<proteinExistence type="predicted"/>
<reference evidence="2" key="1">
    <citation type="journal article" date="2019" name="Int. J. Syst. Evol. Microbiol.">
        <title>The Global Catalogue of Microorganisms (GCM) 10K type strain sequencing project: providing services to taxonomists for standard genome sequencing and annotation.</title>
        <authorList>
            <consortium name="The Broad Institute Genomics Platform"/>
            <consortium name="The Broad Institute Genome Sequencing Center for Infectious Disease"/>
            <person name="Wu L."/>
            <person name="Ma J."/>
        </authorList>
    </citation>
    <scope>NUCLEOTIDE SEQUENCE [LARGE SCALE GENOMIC DNA]</scope>
    <source>
        <strain evidence="2">IBRC-M 10908</strain>
    </source>
</reference>
<organism evidence="1 2">
    <name type="scientific">Salininema proteolyticum</name>
    <dbReference type="NCBI Taxonomy" id="1607685"/>
    <lineage>
        <taxon>Bacteria</taxon>
        <taxon>Bacillati</taxon>
        <taxon>Actinomycetota</taxon>
        <taxon>Actinomycetes</taxon>
        <taxon>Glycomycetales</taxon>
        <taxon>Glycomycetaceae</taxon>
        <taxon>Salininema</taxon>
    </lineage>
</organism>
<dbReference type="RefSeq" id="WP_380619907.1">
    <property type="nucleotide sequence ID" value="NZ_JBHSDK010000013.1"/>
</dbReference>
<dbReference type="EMBL" id="JBHSDK010000013">
    <property type="protein sequence ID" value="MFC4335293.1"/>
    <property type="molecule type" value="Genomic_DNA"/>
</dbReference>
<accession>A0ABV8TX03</accession>
<evidence type="ECO:0000313" key="2">
    <source>
        <dbReference type="Proteomes" id="UP001595823"/>
    </source>
</evidence>
<protein>
    <submittedName>
        <fullName evidence="1">Uncharacterized protein</fullName>
    </submittedName>
</protein>
<dbReference type="Proteomes" id="UP001595823">
    <property type="component" value="Unassembled WGS sequence"/>
</dbReference>
<sequence length="64" mass="6864">MVTAEHEVPLRILQSRPETALDLLEIAGFERPRATAATPGSEVSSNVAIRPLNCDSVFSVVGPF</sequence>
<name>A0ABV8TX03_9ACTN</name>
<gene>
    <name evidence="1" type="ORF">ACFPET_08795</name>
</gene>
<comment type="caution">
    <text evidence="1">The sequence shown here is derived from an EMBL/GenBank/DDBJ whole genome shotgun (WGS) entry which is preliminary data.</text>
</comment>
<keyword evidence="2" id="KW-1185">Reference proteome</keyword>